<organism evidence="2 3">
    <name type="scientific">Staphylococcus delphini</name>
    <dbReference type="NCBI Taxonomy" id="53344"/>
    <lineage>
        <taxon>Bacteria</taxon>
        <taxon>Bacillati</taxon>
        <taxon>Bacillota</taxon>
        <taxon>Bacilli</taxon>
        <taxon>Bacillales</taxon>
        <taxon>Staphylococcaceae</taxon>
        <taxon>Staphylococcus</taxon>
        <taxon>Staphylococcus intermedius group</taxon>
    </lineage>
</organism>
<feature type="transmembrane region" description="Helical" evidence="1">
    <location>
        <begin position="12"/>
        <end position="30"/>
    </location>
</feature>
<sequence length="180" mass="21096">MYKINLFQNQQIMKRFLLLQFIVILAFIVLSYKWSMAAISLQEQRFSTNLFIGIVGFLVIVLCHEGIKTVLLKMMSVKTRHYQVKNGVLLTFLPQYYFNRMTFATVMLMPIALVGMLLFIVFINMPYTSIIFTFAIYMGYSLLSFYLVFLALRDKKAQYFEMTEAGLVVYRKKPAERTAH</sequence>
<proteinExistence type="predicted"/>
<dbReference type="InterPro" id="IPR021683">
    <property type="entry name" value="DUF3267"/>
</dbReference>
<feature type="transmembrane region" description="Helical" evidence="1">
    <location>
        <begin position="103"/>
        <end position="123"/>
    </location>
</feature>
<gene>
    <name evidence="2" type="ORF">B5C08_07890</name>
</gene>
<keyword evidence="1" id="KW-0812">Transmembrane</keyword>
<keyword evidence="1" id="KW-1133">Transmembrane helix</keyword>
<dbReference type="AlphaFoldDB" id="A0A2A4GVQ9"/>
<dbReference type="Proteomes" id="UP000218335">
    <property type="component" value="Unassembled WGS sequence"/>
</dbReference>
<evidence type="ECO:0000313" key="3">
    <source>
        <dbReference type="Proteomes" id="UP000218335"/>
    </source>
</evidence>
<protein>
    <recommendedName>
        <fullName evidence="4">Permease</fullName>
    </recommendedName>
</protein>
<name>A0A2A4GVQ9_9STAP</name>
<reference evidence="2 3" key="1">
    <citation type="journal article" date="2017" name="PLoS ONE">
        <title>Development of a real-time PCR for detection of Staphylococcus pseudintermedius using a novel automated comparison of whole-genome sequences.</title>
        <authorList>
            <person name="Verstappen K.M."/>
            <person name="Huijbregts L."/>
            <person name="Spaninks M."/>
            <person name="Wagenaar J.A."/>
            <person name="Fluit A.C."/>
            <person name="Duim B."/>
        </authorList>
    </citation>
    <scope>NUCLEOTIDE SEQUENCE [LARGE SCALE GENOMIC DNA]</scope>
    <source>
        <strain evidence="2 3">215070706401-1</strain>
    </source>
</reference>
<comment type="caution">
    <text evidence="2">The sequence shown here is derived from an EMBL/GenBank/DDBJ whole genome shotgun (WGS) entry which is preliminary data.</text>
</comment>
<dbReference type="Pfam" id="PF11667">
    <property type="entry name" value="DUF3267"/>
    <property type="match status" value="1"/>
</dbReference>
<evidence type="ECO:0000313" key="2">
    <source>
        <dbReference type="EMBL" id="PCF54861.1"/>
    </source>
</evidence>
<accession>A0A2A4GVQ9</accession>
<dbReference type="EMBL" id="MWUU01000009">
    <property type="protein sequence ID" value="PCF54861.1"/>
    <property type="molecule type" value="Genomic_DNA"/>
</dbReference>
<evidence type="ECO:0008006" key="4">
    <source>
        <dbReference type="Google" id="ProtNLM"/>
    </source>
</evidence>
<feature type="transmembrane region" description="Helical" evidence="1">
    <location>
        <begin position="129"/>
        <end position="152"/>
    </location>
</feature>
<keyword evidence="1" id="KW-0472">Membrane</keyword>
<dbReference type="RefSeq" id="WP_096638129.1">
    <property type="nucleotide sequence ID" value="NZ_MWRM01000009.1"/>
</dbReference>
<feature type="transmembrane region" description="Helical" evidence="1">
    <location>
        <begin position="50"/>
        <end position="71"/>
    </location>
</feature>
<evidence type="ECO:0000256" key="1">
    <source>
        <dbReference type="SAM" id="Phobius"/>
    </source>
</evidence>